<dbReference type="SUPFAM" id="SSF103481">
    <property type="entry name" value="Multidrug resistance efflux transporter EmrE"/>
    <property type="match status" value="1"/>
</dbReference>
<dbReference type="PANTHER" id="PTHR42920:SF24">
    <property type="entry name" value="AROMATIC AMINO ACID EXPORTER YDDG"/>
    <property type="match status" value="1"/>
</dbReference>
<evidence type="ECO:0000256" key="2">
    <source>
        <dbReference type="ARBA" id="ARBA00022475"/>
    </source>
</evidence>
<dbReference type="Proteomes" id="UP000078070">
    <property type="component" value="Chromosome"/>
</dbReference>
<dbReference type="KEGG" id="mars:A8C75_02165"/>
<evidence type="ECO:0000259" key="7">
    <source>
        <dbReference type="Pfam" id="PF00892"/>
    </source>
</evidence>
<keyword evidence="9" id="KW-1185">Reference proteome</keyword>
<feature type="transmembrane region" description="Helical" evidence="6">
    <location>
        <begin position="202"/>
        <end position="223"/>
    </location>
</feature>
<dbReference type="PANTHER" id="PTHR42920">
    <property type="entry name" value="OS03G0707200 PROTEIN-RELATED"/>
    <property type="match status" value="1"/>
</dbReference>
<feature type="transmembrane region" description="Helical" evidence="6">
    <location>
        <begin position="81"/>
        <end position="99"/>
    </location>
</feature>
<feature type="transmembrane region" description="Helical" evidence="6">
    <location>
        <begin position="173"/>
        <end position="190"/>
    </location>
</feature>
<feature type="transmembrane region" description="Helical" evidence="6">
    <location>
        <begin position="260"/>
        <end position="278"/>
    </location>
</feature>
<evidence type="ECO:0000256" key="5">
    <source>
        <dbReference type="ARBA" id="ARBA00023136"/>
    </source>
</evidence>
<gene>
    <name evidence="8" type="ORF">A8C75_02165</name>
</gene>
<reference evidence="8 9" key="2">
    <citation type="journal article" date="2018" name="Int. J. Syst. Evol. Microbiol.">
        <title>Marinobacterium aestuarii sp. nov., a benzene-degrading marine bacterium isolated from estuary sediment.</title>
        <authorList>
            <person name="Bae S.S."/>
            <person name="Jung J."/>
            <person name="Chung D."/>
            <person name="Baek K."/>
        </authorList>
    </citation>
    <scope>NUCLEOTIDE SEQUENCE [LARGE SCALE GENOMIC DNA]</scope>
    <source>
        <strain evidence="8 9">ST58-10</strain>
    </source>
</reference>
<dbReference type="Pfam" id="PF00892">
    <property type="entry name" value="EamA"/>
    <property type="match status" value="1"/>
</dbReference>
<evidence type="ECO:0000256" key="3">
    <source>
        <dbReference type="ARBA" id="ARBA00022692"/>
    </source>
</evidence>
<dbReference type="STRING" id="1821621.A8C75_02165"/>
<feature type="domain" description="EamA" evidence="7">
    <location>
        <begin position="4"/>
        <end position="128"/>
    </location>
</feature>
<evidence type="ECO:0000256" key="4">
    <source>
        <dbReference type="ARBA" id="ARBA00022989"/>
    </source>
</evidence>
<dbReference type="InterPro" id="IPR051258">
    <property type="entry name" value="Diverse_Substrate_Transporter"/>
</dbReference>
<name>A0A1A9EU54_9GAMM</name>
<reference evidence="9" key="1">
    <citation type="submission" date="2016-05" db="EMBL/GenBank/DDBJ databases">
        <authorList>
            <person name="Baek K."/>
            <person name="Yang S.-J."/>
        </authorList>
    </citation>
    <scope>NUCLEOTIDE SEQUENCE [LARGE SCALE GENOMIC DNA]</scope>
    <source>
        <strain evidence="9">ST58-10</strain>
    </source>
</reference>
<protein>
    <recommendedName>
        <fullName evidence="7">EamA domain-containing protein</fullName>
    </recommendedName>
</protein>
<dbReference type="OrthoDB" id="1412048at2"/>
<evidence type="ECO:0000256" key="1">
    <source>
        <dbReference type="ARBA" id="ARBA00004651"/>
    </source>
</evidence>
<keyword evidence="4 6" id="KW-1133">Transmembrane helix</keyword>
<organism evidence="8 9">
    <name type="scientific">Marinobacterium aestuarii</name>
    <dbReference type="NCBI Taxonomy" id="1821621"/>
    <lineage>
        <taxon>Bacteria</taxon>
        <taxon>Pseudomonadati</taxon>
        <taxon>Pseudomonadota</taxon>
        <taxon>Gammaproteobacteria</taxon>
        <taxon>Oceanospirillales</taxon>
        <taxon>Oceanospirillaceae</taxon>
        <taxon>Marinobacterium</taxon>
    </lineage>
</organism>
<dbReference type="InterPro" id="IPR000620">
    <property type="entry name" value="EamA_dom"/>
</dbReference>
<feature type="transmembrane region" description="Helical" evidence="6">
    <location>
        <begin position="58"/>
        <end position="75"/>
    </location>
</feature>
<evidence type="ECO:0000313" key="8">
    <source>
        <dbReference type="EMBL" id="ANG61387.1"/>
    </source>
</evidence>
<dbReference type="InterPro" id="IPR037185">
    <property type="entry name" value="EmrE-like"/>
</dbReference>
<sequence>MTNLLLVTLLWAVSFSLIGEYLAGQVDSYFAVTTRIVLAGLIFLPLTRWRGVPAPLRVGISVVGMLQFGLTYLCLYRSFEYLSVPEVLLFTIFTPLYVTLIDDALNRRFSLAPLIGTALAVLGAAIIRYDGLSDDFLSGFLLLQLANLAFAAGQVGYANLMRRYPTDLPAWRSFGYFFAGALLVALPSFLLLGNPDKLPATLLQWSVLGWLGIVASGLGFYFWNRGACKVDAGTLGIMNNALVPAGLIVNLLIWNRDADLGRLAVGGGVIGLSLWVNARWKQWFAKTPATRSGHVL</sequence>
<evidence type="ECO:0000313" key="9">
    <source>
        <dbReference type="Proteomes" id="UP000078070"/>
    </source>
</evidence>
<dbReference type="EMBL" id="CP015839">
    <property type="protein sequence ID" value="ANG61387.1"/>
    <property type="molecule type" value="Genomic_DNA"/>
</dbReference>
<evidence type="ECO:0000256" key="6">
    <source>
        <dbReference type="SAM" id="Phobius"/>
    </source>
</evidence>
<feature type="transmembrane region" description="Helical" evidence="6">
    <location>
        <begin position="29"/>
        <end position="46"/>
    </location>
</feature>
<comment type="subcellular location">
    <subcellularLocation>
        <location evidence="1">Cell membrane</location>
        <topology evidence="1">Multi-pass membrane protein</topology>
    </subcellularLocation>
</comment>
<dbReference type="GO" id="GO:0005886">
    <property type="term" value="C:plasma membrane"/>
    <property type="evidence" value="ECO:0007669"/>
    <property type="project" value="UniProtKB-SubCell"/>
</dbReference>
<feature type="transmembrane region" description="Helical" evidence="6">
    <location>
        <begin position="111"/>
        <end position="129"/>
    </location>
</feature>
<feature type="transmembrane region" description="Helical" evidence="6">
    <location>
        <begin position="235"/>
        <end position="254"/>
    </location>
</feature>
<dbReference type="RefSeq" id="WP_067377462.1">
    <property type="nucleotide sequence ID" value="NZ_CP015839.1"/>
</dbReference>
<proteinExistence type="predicted"/>
<feature type="transmembrane region" description="Helical" evidence="6">
    <location>
        <begin position="141"/>
        <end position="161"/>
    </location>
</feature>
<keyword evidence="2" id="KW-1003">Cell membrane</keyword>
<keyword evidence="3 6" id="KW-0812">Transmembrane</keyword>
<keyword evidence="5 6" id="KW-0472">Membrane</keyword>
<accession>A0A1A9EU54</accession>
<dbReference type="AlphaFoldDB" id="A0A1A9EU54"/>